<dbReference type="AlphaFoldDB" id="A0ABC9S9V0"/>
<dbReference type="SUPFAM" id="SSF52540">
    <property type="entry name" value="P-loop containing nucleoside triphosphate hydrolases"/>
    <property type="match status" value="1"/>
</dbReference>
<evidence type="ECO:0000313" key="3">
    <source>
        <dbReference type="Proteomes" id="UP000011945"/>
    </source>
</evidence>
<feature type="coiled-coil region" evidence="1">
    <location>
        <begin position="33"/>
        <end position="75"/>
    </location>
</feature>
<dbReference type="InterPro" id="IPR027417">
    <property type="entry name" value="P-loop_NTPase"/>
</dbReference>
<keyword evidence="1" id="KW-0175">Coiled coil</keyword>
<evidence type="ECO:0000256" key="1">
    <source>
        <dbReference type="SAM" id="Coils"/>
    </source>
</evidence>
<dbReference type="EMBL" id="APEZ01000034">
    <property type="protein sequence ID" value="EMH66924.1"/>
    <property type="molecule type" value="Genomic_DNA"/>
</dbReference>
<name>A0ABC9S9V0_HELPX</name>
<sequence>FFFFLLKCTRKIRLRHAKMKDIYLGVEKSIKDLQNIFKNADDKDEKLKRFNQEALEVFQKLERESLKELESLKNNEEWENFTIAFYGETGAGKSTLIECLRMFFKEQSKVDQQERFKQLYSNYQNNY</sequence>
<evidence type="ECO:0000313" key="2">
    <source>
        <dbReference type="EMBL" id="EMH66924.1"/>
    </source>
</evidence>
<reference evidence="2 3" key="1">
    <citation type="submission" date="2012-12" db="EMBL/GenBank/DDBJ databases">
        <authorList>
            <person name="Weinstock G."/>
            <person name="Sodergren E."/>
            <person name="Lobos E.A."/>
            <person name="Fulton L."/>
            <person name="Fulton R."/>
            <person name="Courtney L."/>
            <person name="Fronick C."/>
            <person name="O'Laughlin M."/>
            <person name="Godfrey J."/>
            <person name="Wilson R.M."/>
            <person name="Miner T."/>
            <person name="Farmer C."/>
            <person name="Delehaunty K."/>
            <person name="Cordes M."/>
            <person name="Minx P."/>
            <person name="Tomlinson C."/>
            <person name="Chen J."/>
            <person name="Wollam A."/>
            <person name="Pepin K.H."/>
            <person name="Bhonagiri V."/>
            <person name="Zhang X."/>
            <person name="Suruliraj S."/>
            <person name="Antonio M."/>
            <person name="Secka O."/>
            <person name="Thomas J."/>
            <person name="Warren W."/>
            <person name="Mitreva M."/>
            <person name="Mardis E.R."/>
            <person name="Wilson R.K."/>
        </authorList>
    </citation>
    <scope>NUCLEOTIDE SEQUENCE [LARGE SCALE GENOMIC DNA]</scope>
    <source>
        <strain evidence="2 3">HP260AFii</strain>
    </source>
</reference>
<organism evidence="2 3">
    <name type="scientific">Helicobacter pylori HP260AFii</name>
    <dbReference type="NCBI Taxonomy" id="1159077"/>
    <lineage>
        <taxon>Bacteria</taxon>
        <taxon>Pseudomonadati</taxon>
        <taxon>Campylobacterota</taxon>
        <taxon>Epsilonproteobacteria</taxon>
        <taxon>Campylobacterales</taxon>
        <taxon>Helicobacteraceae</taxon>
        <taxon>Helicobacter</taxon>
    </lineage>
</organism>
<protein>
    <recommendedName>
        <fullName evidence="4">G domain-containing protein</fullName>
    </recommendedName>
</protein>
<gene>
    <name evidence="2" type="ORF">HMPREF1449_00851</name>
</gene>
<comment type="caution">
    <text evidence="2">The sequence shown here is derived from an EMBL/GenBank/DDBJ whole genome shotgun (WGS) entry which is preliminary data.</text>
</comment>
<proteinExistence type="predicted"/>
<dbReference type="Proteomes" id="UP000011945">
    <property type="component" value="Unassembled WGS sequence"/>
</dbReference>
<accession>A0ABC9S9V0</accession>
<feature type="non-terminal residue" evidence="2">
    <location>
        <position position="1"/>
    </location>
</feature>
<evidence type="ECO:0008006" key="4">
    <source>
        <dbReference type="Google" id="ProtNLM"/>
    </source>
</evidence>
<dbReference type="Gene3D" id="3.40.50.300">
    <property type="entry name" value="P-loop containing nucleotide triphosphate hydrolases"/>
    <property type="match status" value="1"/>
</dbReference>